<dbReference type="AlphaFoldDB" id="A0AAV9I6C4"/>
<dbReference type="EMBL" id="JANCYU010000012">
    <property type="protein sequence ID" value="KAK4523168.1"/>
    <property type="molecule type" value="Genomic_DNA"/>
</dbReference>
<feature type="compositionally biased region" description="Polar residues" evidence="1">
    <location>
        <begin position="165"/>
        <end position="174"/>
    </location>
</feature>
<reference evidence="2 3" key="1">
    <citation type="submission" date="2022-07" db="EMBL/GenBank/DDBJ databases">
        <title>Genome-wide signatures of adaptation to extreme environments.</title>
        <authorList>
            <person name="Cho C.H."/>
            <person name="Yoon H.S."/>
        </authorList>
    </citation>
    <scope>NUCLEOTIDE SEQUENCE [LARGE SCALE GENOMIC DNA]</scope>
    <source>
        <strain evidence="2 3">108.79 E11</strain>
    </source>
</reference>
<evidence type="ECO:0000256" key="1">
    <source>
        <dbReference type="SAM" id="MobiDB-lite"/>
    </source>
</evidence>
<accession>A0AAV9I6C4</accession>
<feature type="compositionally biased region" description="Polar residues" evidence="1">
    <location>
        <begin position="240"/>
        <end position="266"/>
    </location>
</feature>
<gene>
    <name evidence="2" type="ORF">GAYE_PCTG44G1060</name>
</gene>
<keyword evidence="3" id="KW-1185">Reference proteome</keyword>
<feature type="compositionally biased region" description="Basic and acidic residues" evidence="1">
    <location>
        <begin position="305"/>
        <end position="317"/>
    </location>
</feature>
<organism evidence="2 3">
    <name type="scientific">Galdieria yellowstonensis</name>
    <dbReference type="NCBI Taxonomy" id="3028027"/>
    <lineage>
        <taxon>Eukaryota</taxon>
        <taxon>Rhodophyta</taxon>
        <taxon>Bangiophyceae</taxon>
        <taxon>Galdieriales</taxon>
        <taxon>Galdieriaceae</taxon>
        <taxon>Galdieria</taxon>
    </lineage>
</organism>
<evidence type="ECO:0000313" key="3">
    <source>
        <dbReference type="Proteomes" id="UP001300502"/>
    </source>
</evidence>
<feature type="compositionally biased region" description="Basic residues" evidence="1">
    <location>
        <begin position="272"/>
        <end position="282"/>
    </location>
</feature>
<evidence type="ECO:0000313" key="2">
    <source>
        <dbReference type="EMBL" id="KAK4523168.1"/>
    </source>
</evidence>
<feature type="compositionally biased region" description="Polar residues" evidence="1">
    <location>
        <begin position="289"/>
        <end position="301"/>
    </location>
</feature>
<evidence type="ECO:0008006" key="4">
    <source>
        <dbReference type="Google" id="ProtNLM"/>
    </source>
</evidence>
<proteinExistence type="predicted"/>
<protein>
    <recommendedName>
        <fullName evidence="4">Transmembrane protein</fullName>
    </recommendedName>
</protein>
<feature type="region of interest" description="Disordered" evidence="1">
    <location>
        <begin position="150"/>
        <end position="335"/>
    </location>
</feature>
<feature type="compositionally biased region" description="Polar residues" evidence="1">
    <location>
        <begin position="213"/>
        <end position="226"/>
    </location>
</feature>
<feature type="compositionally biased region" description="Low complexity" evidence="1">
    <location>
        <begin position="322"/>
        <end position="335"/>
    </location>
</feature>
<sequence length="335" mass="37274">MYELERAVFQELFQRVLDNQYQVTPEERKALVQCDNSIVRRGIFSAVTAFSLIYYGLKQFQKYYSVSNSVRLRPGIPATLLGLTTGFLFGRTAAPGCLQSLVNIPDSAVAEEVKIIMREMYERSPSSTNGQAIASRYSFVLNDTSMSIPDTGFGESENSDWKQVDSWQTDNNADQKPIQKRVGPRNPDKRRLNNGSSVRTNKYDRNIRGDVATNPTPAASLPSNNGADDGLASIYGEYNAGSQPTSDTIESWDTGNDSPQGNADSESNFKRESHRRRRRRNELRKSSEQSTSTETDPTEQGTIHADTKDLLSSRQDTDVLWSSSSSDKTSSATAF</sequence>
<comment type="caution">
    <text evidence="2">The sequence shown here is derived from an EMBL/GenBank/DDBJ whole genome shotgun (WGS) entry which is preliminary data.</text>
</comment>
<name>A0AAV9I6C4_9RHOD</name>
<dbReference type="Proteomes" id="UP001300502">
    <property type="component" value="Unassembled WGS sequence"/>
</dbReference>